<evidence type="ECO:0000259" key="7">
    <source>
        <dbReference type="Pfam" id="PF03936"/>
    </source>
</evidence>
<dbReference type="InterPro" id="IPR034741">
    <property type="entry name" value="Terpene_cyclase-like_1_C"/>
</dbReference>
<accession>A0A314KH01</accession>
<dbReference type="InterPro" id="IPR036965">
    <property type="entry name" value="Terpene_synth_N_sf"/>
</dbReference>
<dbReference type="UniPathway" id="UPA00213"/>
<evidence type="ECO:0000256" key="2">
    <source>
        <dbReference type="ARBA" id="ARBA00004721"/>
    </source>
</evidence>
<dbReference type="CDD" id="cd00684">
    <property type="entry name" value="Terpene_cyclase_plant_C1"/>
    <property type="match status" value="1"/>
</dbReference>
<dbReference type="SUPFAM" id="SSF48239">
    <property type="entry name" value="Terpenoid cyclases/Protein prenyltransferases"/>
    <property type="match status" value="1"/>
</dbReference>
<evidence type="ECO:0000256" key="5">
    <source>
        <dbReference type="SAM" id="MobiDB-lite"/>
    </source>
</evidence>
<evidence type="ECO:0000313" key="9">
    <source>
        <dbReference type="Proteomes" id="UP000187609"/>
    </source>
</evidence>
<dbReference type="Pfam" id="PF03936">
    <property type="entry name" value="Terpene_synth_C"/>
    <property type="match status" value="1"/>
</dbReference>
<dbReference type="GO" id="GO:0010333">
    <property type="term" value="F:terpene synthase activity"/>
    <property type="evidence" value="ECO:0007669"/>
    <property type="project" value="InterPro"/>
</dbReference>
<evidence type="ECO:0000313" key="8">
    <source>
        <dbReference type="EMBL" id="OIT28527.1"/>
    </source>
</evidence>
<comment type="caution">
    <text evidence="8">The sequence shown here is derived from an EMBL/GenBank/DDBJ whole genome shotgun (WGS) entry which is preliminary data.</text>
</comment>
<dbReference type="InterPro" id="IPR005630">
    <property type="entry name" value="Terpene_synthase_metal-bd"/>
</dbReference>
<evidence type="ECO:0000256" key="3">
    <source>
        <dbReference type="ARBA" id="ARBA00011245"/>
    </source>
</evidence>
<feature type="domain" description="Terpene synthase metal-binding" evidence="7">
    <location>
        <begin position="313"/>
        <end position="554"/>
    </location>
</feature>
<dbReference type="Gramene" id="OIT28527">
    <property type="protein sequence ID" value="OIT28527"/>
    <property type="gene ID" value="A4A49_23060"/>
</dbReference>
<proteinExistence type="predicted"/>
<keyword evidence="9" id="KW-1185">Reference proteome</keyword>
<evidence type="ECO:0000256" key="4">
    <source>
        <dbReference type="ARBA" id="ARBA00022723"/>
    </source>
</evidence>
<gene>
    <name evidence="8" type="primary">SSTLE1_1</name>
    <name evidence="8" type="ORF">A4A49_23060</name>
</gene>
<evidence type="ECO:0000259" key="6">
    <source>
        <dbReference type="Pfam" id="PF01397"/>
    </source>
</evidence>
<dbReference type="SMR" id="A0A314KH01"/>
<comment type="pathway">
    <text evidence="2">Secondary metabolite biosynthesis; terpenoid biosynthesis.</text>
</comment>
<dbReference type="InterPro" id="IPR008949">
    <property type="entry name" value="Isoprenoid_synthase_dom_sf"/>
</dbReference>
<dbReference type="Pfam" id="PF01397">
    <property type="entry name" value="Terpene_synth"/>
    <property type="match status" value="1"/>
</dbReference>
<dbReference type="PANTHER" id="PTHR31225:SF108">
    <property type="entry name" value="(E,E)-GERMACRENE B SYNTHASE-LIKE"/>
    <property type="match status" value="1"/>
</dbReference>
<dbReference type="GO" id="GO:0016102">
    <property type="term" value="P:diterpenoid biosynthetic process"/>
    <property type="evidence" value="ECO:0007669"/>
    <property type="project" value="InterPro"/>
</dbReference>
<dbReference type="Gene3D" id="1.10.600.10">
    <property type="entry name" value="Farnesyl Diphosphate Synthase"/>
    <property type="match status" value="1"/>
</dbReference>
<dbReference type="Proteomes" id="UP000187609">
    <property type="component" value="Unassembled WGS sequence"/>
</dbReference>
<feature type="region of interest" description="Disordered" evidence="5">
    <location>
        <begin position="50"/>
        <end position="69"/>
    </location>
</feature>
<sequence length="620" mass="71925">MVTFSISCCQLGNIQSMVWSSHFLPKNYSKLTIKHTYSYANSTGREKNMSAAMVDSTSSSSSSTTNTERPLANFHSSIWRDYFLSYTPQLTEITRQERVELEELKEKVRQMLVEIPDNSTQKLELIDTFQRLGVAYHFKNEIKTSIQNIFNASQQSENEDDNLYLVALCFRLLRQQRHYMSSDVFKKFTNKDGKFKETLIKDVQGLLSLYEAAHLRVHGEEILEQALSFTPTNLESMGPKLSNSSLKAQVNEALNQPIHTNLPRVTARKYISMYENIESHNNLDLVLKFAKLDFNIVQKVHQRELGELTRWWKDLNFAEQFLYARDRLVECHFYTVGIYFEPQYSRAREMMTKVLTIYTVIDGTYDAYATYDELVPFTDAIDRCGCNINAIGSVPPSLKPTYQALVDLYTQIEEKFIMEGKLDRLYYAKYEMKKLARAFFKEAEWLNAGYIPNCEEYMKNGNVTTTCMMVATTCLSFMEESIAKETFEWMMNEPSILRASSAINRLKGDCIGHNLEQQRKHIASFIECYMKEFRGSKQDAYAEAQKRITNAWKDMNKDFLCSTHDEVPTFVLELVINIARLAYIFEENDFASAKANLKTRLRCCLLNLSMFEDILEHNLV</sequence>
<name>A0A314KH01_NICAT</name>
<dbReference type="PANTHER" id="PTHR31225">
    <property type="entry name" value="OS04G0344100 PROTEIN-RELATED"/>
    <property type="match status" value="1"/>
</dbReference>
<dbReference type="GO" id="GO:0000287">
    <property type="term" value="F:magnesium ion binding"/>
    <property type="evidence" value="ECO:0007669"/>
    <property type="project" value="InterPro"/>
</dbReference>
<organism evidence="8 9">
    <name type="scientific">Nicotiana attenuata</name>
    <name type="common">Coyote tobacco</name>
    <dbReference type="NCBI Taxonomy" id="49451"/>
    <lineage>
        <taxon>Eukaryota</taxon>
        <taxon>Viridiplantae</taxon>
        <taxon>Streptophyta</taxon>
        <taxon>Embryophyta</taxon>
        <taxon>Tracheophyta</taxon>
        <taxon>Spermatophyta</taxon>
        <taxon>Magnoliopsida</taxon>
        <taxon>eudicotyledons</taxon>
        <taxon>Gunneridae</taxon>
        <taxon>Pentapetalae</taxon>
        <taxon>asterids</taxon>
        <taxon>lamiids</taxon>
        <taxon>Solanales</taxon>
        <taxon>Solanaceae</taxon>
        <taxon>Nicotianoideae</taxon>
        <taxon>Nicotianeae</taxon>
        <taxon>Nicotiana</taxon>
    </lineage>
</organism>
<dbReference type="SFLD" id="SFLDG01019">
    <property type="entry name" value="Terpene_Cyclase_Like_1_C_Termi"/>
    <property type="match status" value="1"/>
</dbReference>
<dbReference type="InterPro" id="IPR044814">
    <property type="entry name" value="Terpene_cyclase_plant_C1"/>
</dbReference>
<dbReference type="SFLD" id="SFLDS00005">
    <property type="entry name" value="Isoprenoid_Synthase_Type_I"/>
    <property type="match status" value="1"/>
</dbReference>
<keyword evidence="4" id="KW-0479">Metal-binding</keyword>
<comment type="cofactor">
    <cofactor evidence="1">
        <name>Mg(2+)</name>
        <dbReference type="ChEBI" id="CHEBI:18420"/>
    </cofactor>
</comment>
<feature type="compositionally biased region" description="Low complexity" evidence="5">
    <location>
        <begin position="56"/>
        <end position="65"/>
    </location>
</feature>
<evidence type="ECO:0000256" key="1">
    <source>
        <dbReference type="ARBA" id="ARBA00001946"/>
    </source>
</evidence>
<dbReference type="SUPFAM" id="SSF48576">
    <property type="entry name" value="Terpenoid synthases"/>
    <property type="match status" value="1"/>
</dbReference>
<dbReference type="AlphaFoldDB" id="A0A314KH01"/>
<dbReference type="InterPro" id="IPR008930">
    <property type="entry name" value="Terpenoid_cyclase/PrenylTrfase"/>
</dbReference>
<dbReference type="InterPro" id="IPR001906">
    <property type="entry name" value="Terpene_synth_N"/>
</dbReference>
<dbReference type="EMBL" id="MJEQ01002036">
    <property type="protein sequence ID" value="OIT28527.1"/>
    <property type="molecule type" value="Genomic_DNA"/>
</dbReference>
<feature type="domain" description="Terpene synthase N-terminal" evidence="6">
    <location>
        <begin position="78"/>
        <end position="254"/>
    </location>
</feature>
<dbReference type="InterPro" id="IPR050148">
    <property type="entry name" value="Terpene_synthase-like"/>
</dbReference>
<dbReference type="FunFam" id="1.50.10.130:FF:000001">
    <property type="entry name" value="Isoprene synthase, chloroplastic"/>
    <property type="match status" value="1"/>
</dbReference>
<comment type="subunit">
    <text evidence="3">Monomer.</text>
</comment>
<protein>
    <submittedName>
        <fullName evidence="8">Germacrene c synthase</fullName>
    </submittedName>
</protein>
<dbReference type="FunFam" id="1.10.600.10:FF:000007">
    <property type="entry name" value="Isoprene synthase, chloroplastic"/>
    <property type="match status" value="1"/>
</dbReference>
<dbReference type="Gene3D" id="1.50.10.130">
    <property type="entry name" value="Terpene synthase, N-terminal domain"/>
    <property type="match status" value="1"/>
</dbReference>
<dbReference type="STRING" id="49451.A0A314KH01"/>
<reference evidence="8" key="1">
    <citation type="submission" date="2016-11" db="EMBL/GenBank/DDBJ databases">
        <title>The genome of Nicotiana attenuata.</title>
        <authorList>
            <person name="Xu S."/>
            <person name="Brockmoeller T."/>
            <person name="Gaquerel E."/>
            <person name="Navarro A."/>
            <person name="Kuhl H."/>
            <person name="Gase K."/>
            <person name="Ling Z."/>
            <person name="Zhou W."/>
            <person name="Kreitzer C."/>
            <person name="Stanke M."/>
            <person name="Tang H."/>
            <person name="Lyons E."/>
            <person name="Pandey P."/>
            <person name="Pandey S.P."/>
            <person name="Timmermann B."/>
            <person name="Baldwin I.T."/>
        </authorList>
    </citation>
    <scope>NUCLEOTIDE SEQUENCE [LARGE SCALE GENOMIC DNA]</scope>
    <source>
        <strain evidence="8">UT</strain>
    </source>
</reference>